<dbReference type="InterPro" id="IPR001025">
    <property type="entry name" value="BAH_dom"/>
</dbReference>
<dbReference type="PANTHER" id="PTHR31917:SF3">
    <property type="entry name" value="BROMO ADJACENT-LIKE DOMAIN PROTEIN"/>
    <property type="match status" value="1"/>
</dbReference>
<evidence type="ECO:0000259" key="2">
    <source>
        <dbReference type="PROSITE" id="PS51038"/>
    </source>
</evidence>
<dbReference type="GO" id="GO:0003682">
    <property type="term" value="F:chromatin binding"/>
    <property type="evidence" value="ECO:0007669"/>
    <property type="project" value="InterPro"/>
</dbReference>
<dbReference type="Pfam" id="PF01426">
    <property type="entry name" value="BAH"/>
    <property type="match status" value="1"/>
</dbReference>
<dbReference type="PANTHER" id="PTHR31917">
    <property type="entry name" value="AGENET DOMAIN-CONTAINING PROTEIN-RELATED"/>
    <property type="match status" value="1"/>
</dbReference>
<gene>
    <name evidence="3" type="ORF">AYBTSS11_LOCUS19373</name>
</gene>
<protein>
    <recommendedName>
        <fullName evidence="2">BAH domain-containing protein</fullName>
    </recommendedName>
</protein>
<dbReference type="Gramene" id="rna-AYBTSS11_LOCUS19373">
    <property type="protein sequence ID" value="CAJ1962674.1"/>
    <property type="gene ID" value="gene-AYBTSS11_LOCUS19373"/>
</dbReference>
<accession>A0AA86SJX5</accession>
<dbReference type="PROSITE" id="PS51038">
    <property type="entry name" value="BAH"/>
    <property type="match status" value="1"/>
</dbReference>
<dbReference type="Pfam" id="PF05641">
    <property type="entry name" value="Agenet"/>
    <property type="match status" value="1"/>
</dbReference>
<dbReference type="InterPro" id="IPR008395">
    <property type="entry name" value="Agenet-like_dom"/>
</dbReference>
<dbReference type="CDD" id="cd20405">
    <property type="entry name" value="Tudor_Agenet_AtDUF_rpt1_3"/>
    <property type="match status" value="1"/>
</dbReference>
<dbReference type="InterPro" id="IPR043151">
    <property type="entry name" value="BAH_sf"/>
</dbReference>
<keyword evidence="4" id="KW-1185">Reference proteome</keyword>
<feature type="domain" description="BAH" evidence="2">
    <location>
        <begin position="234"/>
        <end position="353"/>
    </location>
</feature>
<dbReference type="InterPro" id="IPR014002">
    <property type="entry name" value="Agenet_dom_plant"/>
</dbReference>
<sequence>MAQKQKKRRERSLGSSRASTLSLSAPLTIFSPRLLPPRSLSSILRVTFHSLSVQFALVDERAVVGLRMSGGEVGGGGVFVAWEEQVICQERGNRVIHFYLKDALGNSVLAVVGTERSVRHMMYVVPDHFLQAYGSTQPINACKWRARREVVDWLTCLVSRNRSHHAGVQLDDLAQADESHKILMPGINVSNKYLPDKMISRKLKFQSSDIEWSGSTWFCAKQLKHYSGFCRNGTTINVHSFVYIMAEEENHYLGYLEDMYEDKKRQKKVKVRWFHHGQEVKHVIPQLNLQEGEVFITPHVQVISAECVNGPATVLTPKHYEIYLAAVPHTSLSEIHTCFRQFKNNKLKPFTLTKLRGYSNQPVLSCLNSPILSKRKSKCEKSHTDDDENFTQDDPLRSSNKRIRSSKDQIFERGFSGLQISGPTNEMTKCGPKYPSLKLKLSRKTMGIKVIGPKPKLSFQVSAKIEVLCQDSGIRGCWFRCKILSMSPRLLKVQYDDLLDLDGPHKLEEWVPASRVADPDKLGMRCSGRLTVRPCPPEYNSGPTFEIGAPVDAWWCDGWWEGVITAVNVSGDGILQVYTPGEGRFLKVEQKNIRFSRDWINNRWVEIGGKPDICSYLTSNVRSSIGMSANSAVVDGSISDCSALESKSSSIPKVEVAKKVEPVSSGLETPADLENMKGITLREPLYAIHEDKDNNPGGGCDDEADKAVKTLLTLNEHKYNNSCGGSDDDTDNEVNVNGDNVDEEEGSEGNFDCSEPKLDAAEAIQVA</sequence>
<dbReference type="SMART" id="SM00743">
    <property type="entry name" value="Agenet"/>
    <property type="match status" value="2"/>
</dbReference>
<evidence type="ECO:0000313" key="4">
    <source>
        <dbReference type="Proteomes" id="UP001189624"/>
    </source>
</evidence>
<proteinExistence type="predicted"/>
<evidence type="ECO:0000313" key="3">
    <source>
        <dbReference type="EMBL" id="CAJ1962674.1"/>
    </source>
</evidence>
<dbReference type="Proteomes" id="UP001189624">
    <property type="component" value="Chromosome 6"/>
</dbReference>
<dbReference type="Gene3D" id="2.30.30.490">
    <property type="match status" value="1"/>
</dbReference>
<name>A0AA86SJX5_9FABA</name>
<evidence type="ECO:0000256" key="1">
    <source>
        <dbReference type="SAM" id="MobiDB-lite"/>
    </source>
</evidence>
<dbReference type="EMBL" id="OY731403">
    <property type="protein sequence ID" value="CAJ1962674.1"/>
    <property type="molecule type" value="Genomic_DNA"/>
</dbReference>
<dbReference type="AlphaFoldDB" id="A0AA86SJX5"/>
<feature type="region of interest" description="Disordered" evidence="1">
    <location>
        <begin position="377"/>
        <end position="403"/>
    </location>
</feature>
<dbReference type="SMART" id="SM00439">
    <property type="entry name" value="BAH"/>
    <property type="match status" value="1"/>
</dbReference>
<feature type="region of interest" description="Disordered" evidence="1">
    <location>
        <begin position="718"/>
        <end position="759"/>
    </location>
</feature>
<organism evidence="3 4">
    <name type="scientific">Sphenostylis stenocarpa</name>
    <dbReference type="NCBI Taxonomy" id="92480"/>
    <lineage>
        <taxon>Eukaryota</taxon>
        <taxon>Viridiplantae</taxon>
        <taxon>Streptophyta</taxon>
        <taxon>Embryophyta</taxon>
        <taxon>Tracheophyta</taxon>
        <taxon>Spermatophyta</taxon>
        <taxon>Magnoliopsida</taxon>
        <taxon>eudicotyledons</taxon>
        <taxon>Gunneridae</taxon>
        <taxon>Pentapetalae</taxon>
        <taxon>rosids</taxon>
        <taxon>fabids</taxon>
        <taxon>Fabales</taxon>
        <taxon>Fabaceae</taxon>
        <taxon>Papilionoideae</taxon>
        <taxon>50 kb inversion clade</taxon>
        <taxon>NPAAA clade</taxon>
        <taxon>indigoferoid/millettioid clade</taxon>
        <taxon>Phaseoleae</taxon>
        <taxon>Sphenostylis</taxon>
    </lineage>
</organism>
<reference evidence="3" key="1">
    <citation type="submission" date="2023-10" db="EMBL/GenBank/DDBJ databases">
        <authorList>
            <person name="Domelevo Entfellner J.-B."/>
        </authorList>
    </citation>
    <scope>NUCLEOTIDE SEQUENCE</scope>
</reference>